<keyword evidence="8 11" id="KW-1133">Transmembrane helix</keyword>
<comment type="similarity">
    <text evidence="11">Belongs to the glycosyltransferase 51 family.</text>
</comment>
<comment type="function">
    <text evidence="11">Peptidoglycan polymerase that catalyzes glycan chain elongation from lipid-linked precursors.</text>
</comment>
<keyword evidence="7 11" id="KW-0573">Peptidoglycan synthesis</keyword>
<dbReference type="Gene3D" id="1.10.3810.10">
    <property type="entry name" value="Biosynthetic peptidoglycan transglycosylase-like"/>
    <property type="match status" value="1"/>
</dbReference>
<comment type="caution">
    <text evidence="13">The sequence shown here is derived from an EMBL/GenBank/DDBJ whole genome shotgun (WGS) entry which is preliminary data.</text>
</comment>
<keyword evidence="10 11" id="KW-0961">Cell wall biogenesis/degradation</keyword>
<evidence type="ECO:0000313" key="13">
    <source>
        <dbReference type="EMBL" id="RLK03724.1"/>
    </source>
</evidence>
<evidence type="ECO:0000256" key="2">
    <source>
        <dbReference type="ARBA" id="ARBA00022519"/>
    </source>
</evidence>
<dbReference type="GO" id="GO:0009252">
    <property type="term" value="P:peptidoglycan biosynthetic process"/>
    <property type="evidence" value="ECO:0007669"/>
    <property type="project" value="UniProtKB-UniRule"/>
</dbReference>
<dbReference type="SUPFAM" id="SSF53955">
    <property type="entry name" value="Lysozyme-like"/>
    <property type="match status" value="1"/>
</dbReference>
<dbReference type="InterPro" id="IPR023346">
    <property type="entry name" value="Lysozyme-like_dom_sf"/>
</dbReference>
<keyword evidence="1 11" id="KW-1003">Cell membrane</keyword>
<evidence type="ECO:0000256" key="8">
    <source>
        <dbReference type="ARBA" id="ARBA00022989"/>
    </source>
</evidence>
<evidence type="ECO:0000256" key="6">
    <source>
        <dbReference type="ARBA" id="ARBA00022960"/>
    </source>
</evidence>
<proteinExistence type="inferred from homology"/>
<dbReference type="STRING" id="981384.GCA_000192475_00533"/>
<dbReference type="GO" id="GO:0016763">
    <property type="term" value="F:pentosyltransferase activity"/>
    <property type="evidence" value="ECO:0007669"/>
    <property type="project" value="InterPro"/>
</dbReference>
<dbReference type="GO" id="GO:0009274">
    <property type="term" value="C:peptidoglycan-based cell wall"/>
    <property type="evidence" value="ECO:0007669"/>
    <property type="project" value="InterPro"/>
</dbReference>
<keyword evidence="14" id="KW-1185">Reference proteome</keyword>
<sequence length="218" mass="24114">MRRWGLRIGLGIAVAFFALILIYSVVNPPITHTIWSEWRRLGKVDRDWVAIEEISPVMARSAVAAEDANFCLHWGFDVEAIRDALEDGGNRGASTITQQVVKNVFLWQGRSWVRKALETSITPVVEMVWSKQRILEVYLNVAETGTGVFGVEAAAQKYYGVSAAKMSPVQAARIAAILPSPRNRSVTDPSVRTRRRAASILDGAATIRADGRAKCFED</sequence>
<evidence type="ECO:0000256" key="3">
    <source>
        <dbReference type="ARBA" id="ARBA00022676"/>
    </source>
</evidence>
<dbReference type="NCBIfam" id="TIGR02070">
    <property type="entry name" value="mono_pep_trsgly"/>
    <property type="match status" value="1"/>
</dbReference>
<evidence type="ECO:0000256" key="7">
    <source>
        <dbReference type="ARBA" id="ARBA00022984"/>
    </source>
</evidence>
<reference evidence="13 14" key="1">
    <citation type="submission" date="2018-10" db="EMBL/GenBank/DDBJ databases">
        <title>Genomic Encyclopedia of Archaeal and Bacterial Type Strains, Phase II (KMG-II): from individual species to whole genera.</title>
        <authorList>
            <person name="Goeker M."/>
        </authorList>
    </citation>
    <scope>NUCLEOTIDE SEQUENCE [LARGE SCALE GENOMIC DNA]</scope>
    <source>
        <strain evidence="13 14">DSM 29317</strain>
    </source>
</reference>
<evidence type="ECO:0000313" key="14">
    <source>
        <dbReference type="Proteomes" id="UP000271700"/>
    </source>
</evidence>
<keyword evidence="5 11" id="KW-0812">Transmembrane</keyword>
<feature type="domain" description="Glycosyl transferase family 51" evidence="12">
    <location>
        <begin position="43"/>
        <end position="202"/>
    </location>
</feature>
<dbReference type="EC" id="2.4.99.28" evidence="11"/>
<dbReference type="HAMAP" id="MF_00766">
    <property type="entry name" value="PGT_MtgA"/>
    <property type="match status" value="1"/>
</dbReference>
<name>A0A497ZC07_9RHOB</name>
<dbReference type="InterPro" id="IPR011812">
    <property type="entry name" value="Pep_trsgly"/>
</dbReference>
<dbReference type="EMBL" id="RCCT01000004">
    <property type="protein sequence ID" value="RLK03724.1"/>
    <property type="molecule type" value="Genomic_DNA"/>
</dbReference>
<keyword evidence="6 11" id="KW-0133">Cell shape</keyword>
<evidence type="ECO:0000256" key="9">
    <source>
        <dbReference type="ARBA" id="ARBA00023136"/>
    </source>
</evidence>
<evidence type="ECO:0000256" key="4">
    <source>
        <dbReference type="ARBA" id="ARBA00022679"/>
    </source>
</evidence>
<comment type="subcellular location">
    <subcellularLocation>
        <location evidence="11">Cell inner membrane</location>
        <topology evidence="11">Single-pass membrane protein</topology>
    </subcellularLocation>
</comment>
<dbReference type="GO" id="GO:0008955">
    <property type="term" value="F:peptidoglycan glycosyltransferase activity"/>
    <property type="evidence" value="ECO:0007669"/>
    <property type="project" value="UniProtKB-UniRule"/>
</dbReference>
<organism evidence="13 14">
    <name type="scientific">Ruegeria conchae</name>
    <dbReference type="NCBI Taxonomy" id="981384"/>
    <lineage>
        <taxon>Bacteria</taxon>
        <taxon>Pseudomonadati</taxon>
        <taxon>Pseudomonadota</taxon>
        <taxon>Alphaproteobacteria</taxon>
        <taxon>Rhodobacterales</taxon>
        <taxon>Roseobacteraceae</taxon>
        <taxon>Ruegeria</taxon>
    </lineage>
</organism>
<keyword evidence="3 11" id="KW-0328">Glycosyltransferase</keyword>
<dbReference type="AlphaFoldDB" id="A0A497ZC07"/>
<comment type="catalytic activity">
    <reaction evidence="11">
        <text>[GlcNAc-(1-&gt;4)-Mur2Ac(oyl-L-Ala-gamma-D-Glu-L-Lys-D-Ala-D-Ala)](n)-di-trans,octa-cis-undecaprenyl diphosphate + beta-D-GlcNAc-(1-&gt;4)-Mur2Ac(oyl-L-Ala-gamma-D-Glu-L-Lys-D-Ala-D-Ala)-di-trans,octa-cis-undecaprenyl diphosphate = [GlcNAc-(1-&gt;4)-Mur2Ac(oyl-L-Ala-gamma-D-Glu-L-Lys-D-Ala-D-Ala)](n+1)-di-trans,octa-cis-undecaprenyl diphosphate + di-trans,octa-cis-undecaprenyl diphosphate + H(+)</text>
        <dbReference type="Rhea" id="RHEA:23708"/>
        <dbReference type="Rhea" id="RHEA-COMP:9602"/>
        <dbReference type="Rhea" id="RHEA-COMP:9603"/>
        <dbReference type="ChEBI" id="CHEBI:15378"/>
        <dbReference type="ChEBI" id="CHEBI:58405"/>
        <dbReference type="ChEBI" id="CHEBI:60033"/>
        <dbReference type="ChEBI" id="CHEBI:78435"/>
        <dbReference type="EC" id="2.4.99.28"/>
    </reaction>
</comment>
<gene>
    <name evidence="11" type="primary">mtgA</name>
    <name evidence="13" type="ORF">CLV75_3104</name>
</gene>
<evidence type="ECO:0000256" key="5">
    <source>
        <dbReference type="ARBA" id="ARBA00022692"/>
    </source>
</evidence>
<keyword evidence="9 11" id="KW-0472">Membrane</keyword>
<comment type="pathway">
    <text evidence="11">Cell wall biogenesis; peptidoglycan biosynthesis.</text>
</comment>
<evidence type="ECO:0000256" key="10">
    <source>
        <dbReference type="ARBA" id="ARBA00023316"/>
    </source>
</evidence>
<dbReference type="GO" id="GO:0008360">
    <property type="term" value="P:regulation of cell shape"/>
    <property type="evidence" value="ECO:0007669"/>
    <property type="project" value="UniProtKB-KW"/>
</dbReference>
<dbReference type="PANTHER" id="PTHR30400">
    <property type="entry name" value="MONOFUNCTIONAL BIOSYNTHETIC PEPTIDOGLYCAN TRANSGLYCOSYLASE"/>
    <property type="match status" value="1"/>
</dbReference>
<protein>
    <recommendedName>
        <fullName evidence="11">Biosynthetic peptidoglycan transglycosylase</fullName>
        <ecNumber evidence="11">2.4.99.28</ecNumber>
    </recommendedName>
    <alternativeName>
        <fullName evidence="11">Glycan polymerase</fullName>
    </alternativeName>
    <alternativeName>
        <fullName evidence="11">Peptidoglycan glycosyltransferase MtgA</fullName>
        <shortName evidence="11">PGT</shortName>
    </alternativeName>
</protein>
<dbReference type="PANTHER" id="PTHR30400:SF0">
    <property type="entry name" value="BIOSYNTHETIC PEPTIDOGLYCAN TRANSGLYCOSYLASE"/>
    <property type="match status" value="1"/>
</dbReference>
<dbReference type="InterPro" id="IPR036950">
    <property type="entry name" value="PBP_transglycosylase"/>
</dbReference>
<dbReference type="Proteomes" id="UP000271700">
    <property type="component" value="Unassembled WGS sequence"/>
</dbReference>
<feature type="transmembrane region" description="Helical" evidence="11">
    <location>
        <begin position="7"/>
        <end position="26"/>
    </location>
</feature>
<evidence type="ECO:0000256" key="11">
    <source>
        <dbReference type="HAMAP-Rule" id="MF_00766"/>
    </source>
</evidence>
<keyword evidence="4 11" id="KW-0808">Transferase</keyword>
<keyword evidence="2 11" id="KW-0997">Cell inner membrane</keyword>
<dbReference type="GO" id="GO:0071555">
    <property type="term" value="P:cell wall organization"/>
    <property type="evidence" value="ECO:0007669"/>
    <property type="project" value="UniProtKB-KW"/>
</dbReference>
<accession>A0A497ZC07</accession>
<evidence type="ECO:0000259" key="12">
    <source>
        <dbReference type="Pfam" id="PF00912"/>
    </source>
</evidence>
<dbReference type="Pfam" id="PF00912">
    <property type="entry name" value="Transgly"/>
    <property type="match status" value="1"/>
</dbReference>
<dbReference type="GO" id="GO:0005886">
    <property type="term" value="C:plasma membrane"/>
    <property type="evidence" value="ECO:0007669"/>
    <property type="project" value="UniProtKB-SubCell"/>
</dbReference>
<evidence type="ECO:0000256" key="1">
    <source>
        <dbReference type="ARBA" id="ARBA00022475"/>
    </source>
</evidence>
<dbReference type="InterPro" id="IPR001264">
    <property type="entry name" value="Glyco_trans_51"/>
</dbReference>
<dbReference type="UniPathway" id="UPA00219"/>